<dbReference type="RefSeq" id="WP_154519276.1">
    <property type="nucleotide sequence ID" value="NZ_VUMT01000010.1"/>
</dbReference>
<gene>
    <name evidence="2" type="ORF">FYJ58_08255</name>
</gene>
<dbReference type="EMBL" id="VUMT01000010">
    <property type="protein sequence ID" value="MSS63868.1"/>
    <property type="molecule type" value="Genomic_DNA"/>
</dbReference>
<dbReference type="AlphaFoldDB" id="A0A6L5Y0B4"/>
<evidence type="ECO:0000313" key="3">
    <source>
        <dbReference type="Proteomes" id="UP000482209"/>
    </source>
</evidence>
<feature type="coiled-coil region" evidence="1">
    <location>
        <begin position="82"/>
        <end position="112"/>
    </location>
</feature>
<reference evidence="2 3" key="1">
    <citation type="submission" date="2019-08" db="EMBL/GenBank/DDBJ databases">
        <title>In-depth cultivation of the pig gut microbiome towards novel bacterial diversity and tailored functional studies.</title>
        <authorList>
            <person name="Wylensek D."/>
            <person name="Hitch T.C.A."/>
            <person name="Clavel T."/>
        </authorList>
    </citation>
    <scope>NUCLEOTIDE SEQUENCE [LARGE SCALE GENOMIC DNA]</scope>
    <source>
        <strain evidence="2 3">WCA-693-APC-MOT-I</strain>
    </source>
</reference>
<organism evidence="2 3">
    <name type="scientific">Velocimicrobium porci</name>
    <dbReference type="NCBI Taxonomy" id="2606634"/>
    <lineage>
        <taxon>Bacteria</taxon>
        <taxon>Bacillati</taxon>
        <taxon>Bacillota</taxon>
        <taxon>Clostridia</taxon>
        <taxon>Lachnospirales</taxon>
        <taxon>Lachnospiraceae</taxon>
        <taxon>Velocimicrobium</taxon>
    </lineage>
</organism>
<evidence type="ECO:0000313" key="2">
    <source>
        <dbReference type="EMBL" id="MSS63868.1"/>
    </source>
</evidence>
<accession>A0A6L5Y0B4</accession>
<name>A0A6L5Y0B4_9FIRM</name>
<evidence type="ECO:0000256" key="1">
    <source>
        <dbReference type="SAM" id="Coils"/>
    </source>
</evidence>
<protein>
    <recommendedName>
        <fullName evidence="4">FlgN protein</fullName>
    </recommendedName>
</protein>
<feature type="coiled-coil region" evidence="1">
    <location>
        <begin position="12"/>
        <end position="39"/>
    </location>
</feature>
<sequence>MDSTFTYLKILLQSLEKKKTDLICLVELTEEQKRTLEEEPFDLQHFDEFIIKKEQFIQDLNESDEGFQSVYERIAPVIKNNKENYKEQILAIQEQIKEISELSVRIQSLELHNKGLLEHISVKHNQKLKYLSSTSRVMKNYTSHMANQHQNEQSYFLDKKK</sequence>
<keyword evidence="1" id="KW-0175">Coiled coil</keyword>
<comment type="caution">
    <text evidence="2">The sequence shown here is derived from an EMBL/GenBank/DDBJ whole genome shotgun (WGS) entry which is preliminary data.</text>
</comment>
<dbReference type="Proteomes" id="UP000482209">
    <property type="component" value="Unassembled WGS sequence"/>
</dbReference>
<evidence type="ECO:0008006" key="4">
    <source>
        <dbReference type="Google" id="ProtNLM"/>
    </source>
</evidence>
<keyword evidence="3" id="KW-1185">Reference proteome</keyword>
<proteinExistence type="predicted"/>